<name>A0ABT9CDV2_9BACL</name>
<feature type="domain" description="N-acetyltransferase" evidence="1">
    <location>
        <begin position="142"/>
        <end position="278"/>
    </location>
</feature>
<dbReference type="CDD" id="cd04301">
    <property type="entry name" value="NAT_SF"/>
    <property type="match status" value="1"/>
</dbReference>
<accession>A0ABT9CDV2</accession>
<dbReference type="RefSeq" id="WP_305024668.1">
    <property type="nucleotide sequence ID" value="NZ_JAUQTB010000007.1"/>
</dbReference>
<reference evidence="2 3" key="1">
    <citation type="submission" date="2023-07" db="EMBL/GenBank/DDBJ databases">
        <title>Paenibacillus sp. JX-17 nov. isolated from soil.</title>
        <authorList>
            <person name="Wan Y."/>
            <person name="Liu B."/>
        </authorList>
    </citation>
    <scope>NUCLEOTIDE SEQUENCE [LARGE SCALE GENOMIC DNA]</scope>
    <source>
        <strain evidence="2 3">JX-17</strain>
    </source>
</reference>
<keyword evidence="3" id="KW-1185">Reference proteome</keyword>
<dbReference type="EMBL" id="JAUQTB010000007">
    <property type="protein sequence ID" value="MDO7907458.1"/>
    <property type="molecule type" value="Genomic_DNA"/>
</dbReference>
<dbReference type="Proteomes" id="UP001240171">
    <property type="component" value="Unassembled WGS sequence"/>
</dbReference>
<evidence type="ECO:0000313" key="2">
    <source>
        <dbReference type="EMBL" id="MDO7907458.1"/>
    </source>
</evidence>
<comment type="caution">
    <text evidence="2">The sequence shown here is derived from an EMBL/GenBank/DDBJ whole genome shotgun (WGS) entry which is preliminary data.</text>
</comment>
<dbReference type="Pfam" id="PF00583">
    <property type="entry name" value="Acetyltransf_1"/>
    <property type="match status" value="1"/>
</dbReference>
<evidence type="ECO:0000313" key="3">
    <source>
        <dbReference type="Proteomes" id="UP001240171"/>
    </source>
</evidence>
<dbReference type="Gene3D" id="3.40.630.30">
    <property type="match status" value="1"/>
</dbReference>
<organism evidence="2 3">
    <name type="scientific">Paenibacillus lacisoli</name>
    <dbReference type="NCBI Taxonomy" id="3064525"/>
    <lineage>
        <taxon>Bacteria</taxon>
        <taxon>Bacillati</taxon>
        <taxon>Bacillota</taxon>
        <taxon>Bacilli</taxon>
        <taxon>Bacillales</taxon>
        <taxon>Paenibacillaceae</taxon>
        <taxon>Paenibacillus</taxon>
    </lineage>
</organism>
<dbReference type="SUPFAM" id="SSF55729">
    <property type="entry name" value="Acyl-CoA N-acyltransferases (Nat)"/>
    <property type="match status" value="1"/>
</dbReference>
<protein>
    <submittedName>
        <fullName evidence="2">GNAT family N-acetyltransferase</fullName>
    </submittedName>
</protein>
<dbReference type="PROSITE" id="PS51186">
    <property type="entry name" value="GNAT"/>
    <property type="match status" value="1"/>
</dbReference>
<evidence type="ECO:0000259" key="1">
    <source>
        <dbReference type="PROSITE" id="PS51186"/>
    </source>
</evidence>
<sequence>MTAAGINKGMNADLAAQLEQSEIHYMADRMRAIQERSGNPMGVHIRQVDGLLALRSSGMPWPQFNTVKGLESRHVEQLDDILGFYPEDGRAPQLEIIPSKGSPELSRALAARGYVQTGFHASWYMEGINQTDAAGQRLPTGIEVRELEGDEFDTYARIHCLGTGLPIAGLSHVADNNIVLHGRKGWSFYLALADGIPAGTGVMYAQRDQASLTFAATLPEYRGRGIQQALIRHRLAAAAALGCTLQVSQTAYGSISGRNMERCGMRLGYTRVTWTKED</sequence>
<proteinExistence type="predicted"/>
<gene>
    <name evidence="2" type="ORF">Q5741_13685</name>
</gene>
<dbReference type="InterPro" id="IPR016181">
    <property type="entry name" value="Acyl_CoA_acyltransferase"/>
</dbReference>
<dbReference type="InterPro" id="IPR000182">
    <property type="entry name" value="GNAT_dom"/>
</dbReference>